<name>A0A2N5CQX7_9CAUL</name>
<dbReference type="Gene3D" id="2.40.160.50">
    <property type="entry name" value="membrane protein fhac: a member of the omp85/tpsb transporter family"/>
    <property type="match status" value="1"/>
</dbReference>
<evidence type="ECO:0000259" key="6">
    <source>
        <dbReference type="Pfam" id="PF08479"/>
    </source>
</evidence>
<feature type="domain" description="Polypeptide-transport-associated ShlB-type" evidence="6">
    <location>
        <begin position="78"/>
        <end position="152"/>
    </location>
</feature>
<dbReference type="KEGG" id="cfh:C1707_04470"/>
<feature type="domain" description="Haemolysin activator HlyB C-terminal" evidence="5">
    <location>
        <begin position="222"/>
        <end position="519"/>
    </location>
</feature>
<dbReference type="GO" id="GO:0098046">
    <property type="term" value="C:type V protein secretion system complex"/>
    <property type="evidence" value="ECO:0007669"/>
    <property type="project" value="TreeGrafter"/>
</dbReference>
<dbReference type="GO" id="GO:0046819">
    <property type="term" value="P:protein secretion by the type V secretion system"/>
    <property type="evidence" value="ECO:0007669"/>
    <property type="project" value="TreeGrafter"/>
</dbReference>
<evidence type="ECO:0000256" key="2">
    <source>
        <dbReference type="ARBA" id="ARBA00022692"/>
    </source>
</evidence>
<keyword evidence="10" id="KW-1185">Reference proteome</keyword>
<feature type="region of interest" description="Disordered" evidence="4">
    <location>
        <begin position="293"/>
        <end position="315"/>
    </location>
</feature>
<evidence type="ECO:0000313" key="8">
    <source>
        <dbReference type="EMBL" id="PLR10604.1"/>
    </source>
</evidence>
<evidence type="ECO:0000259" key="5">
    <source>
        <dbReference type="Pfam" id="PF03865"/>
    </source>
</evidence>
<feature type="compositionally biased region" description="Polar residues" evidence="4">
    <location>
        <begin position="306"/>
        <end position="315"/>
    </location>
</feature>
<dbReference type="EMBL" id="PJRQ01000037">
    <property type="protein sequence ID" value="PLR10604.1"/>
    <property type="molecule type" value="Genomic_DNA"/>
</dbReference>
<evidence type="ECO:0000256" key="3">
    <source>
        <dbReference type="ARBA" id="ARBA00023237"/>
    </source>
</evidence>
<dbReference type="InterPro" id="IPR051544">
    <property type="entry name" value="TPS_OM_transporter"/>
</dbReference>
<dbReference type="PANTHER" id="PTHR34597">
    <property type="entry name" value="SLR1661 PROTEIN"/>
    <property type="match status" value="1"/>
</dbReference>
<dbReference type="Proteomes" id="UP000281192">
    <property type="component" value="Chromosome"/>
</dbReference>
<evidence type="ECO:0000256" key="4">
    <source>
        <dbReference type="SAM" id="MobiDB-lite"/>
    </source>
</evidence>
<evidence type="ECO:0000313" key="10">
    <source>
        <dbReference type="Proteomes" id="UP000281192"/>
    </source>
</evidence>
<evidence type="ECO:0000313" key="7">
    <source>
        <dbReference type="EMBL" id="AYV45564.1"/>
    </source>
</evidence>
<keyword evidence="1" id="KW-0472">Membrane</keyword>
<dbReference type="Pfam" id="PF03865">
    <property type="entry name" value="ShlB"/>
    <property type="match status" value="1"/>
</dbReference>
<keyword evidence="1" id="KW-1134">Transmembrane beta strand</keyword>
<dbReference type="InterPro" id="IPR013686">
    <property type="entry name" value="Polypept-transport_assoc_ShlB"/>
</dbReference>
<dbReference type="Pfam" id="PF08479">
    <property type="entry name" value="POTRA_2"/>
    <property type="match status" value="1"/>
</dbReference>
<dbReference type="PANTHER" id="PTHR34597:SF6">
    <property type="entry name" value="BLR6126 PROTEIN"/>
    <property type="match status" value="1"/>
</dbReference>
<dbReference type="EMBL" id="CP026100">
    <property type="protein sequence ID" value="AYV45564.1"/>
    <property type="molecule type" value="Genomic_DNA"/>
</dbReference>
<proteinExistence type="predicted"/>
<dbReference type="AlphaFoldDB" id="A0A2N5CQX7"/>
<dbReference type="Gene3D" id="3.10.20.310">
    <property type="entry name" value="membrane protein fhac"/>
    <property type="match status" value="1"/>
</dbReference>
<evidence type="ECO:0000256" key="1">
    <source>
        <dbReference type="ARBA" id="ARBA00022452"/>
    </source>
</evidence>
<evidence type="ECO:0008006" key="11">
    <source>
        <dbReference type="Google" id="ProtNLM"/>
    </source>
</evidence>
<feature type="compositionally biased region" description="Low complexity" evidence="4">
    <location>
        <begin position="294"/>
        <end position="305"/>
    </location>
</feature>
<keyword evidence="2" id="KW-0812">Transmembrane</keyword>
<evidence type="ECO:0000313" key="9">
    <source>
        <dbReference type="Proteomes" id="UP000234483"/>
    </source>
</evidence>
<dbReference type="InterPro" id="IPR005565">
    <property type="entry name" value="Hemolysn_activator_HlyB_C"/>
</dbReference>
<dbReference type="Proteomes" id="UP000234483">
    <property type="component" value="Unassembled WGS sequence"/>
</dbReference>
<sequence length="562" mass="59907">MSPNSRGCQANLTLDLSIQAIGFVVGHLISNAKRLIADIACGRLCACLLSAVLATISISTPALAQQQPPPKAPSSERFVLTGLTIDGVSAYPLKQLAPLYSYYLAREVAMEDLVKIAQAITDKYRADGYFLSRAVVPPQVPGGHARIRVYEGYIDQVEVTGDAAPAVEALLDGVSGRRPLRLADLERRLTLARDLPGVRPSSRIEPNLDDPARHKLVVVAGLKRWTGSIYIDNRGARTLGPVQANVRLARNGVVTAGDQLALSVLTVPNDPGEYAQADLAYGAPLAGETRLRVGASASRSRQGSAPQNNTVGTESQAVSLRLAHPIVRDRKTAVWAAVALDGRHVEQSYRNGGAYSDDLRVVRASVQADSGTSRSSVSGYAQVSRGLQVLGATRTPSRNHSRFDADGGFWKVNVGASHYRDLGKRMGVYVSADAQWSPNHLLLSEEFAPGGLPYGRAYNYAEISGDSGAGAMAELRYGFAPKKAGPVSFVQAYAFVDGAKVWNTASAYSLRSAAFSSAGGGLRVTVNNKITARVEAAKPLTRTPYETGDKDWRVFAAVSASF</sequence>
<dbReference type="GO" id="GO:0008320">
    <property type="term" value="F:protein transmembrane transporter activity"/>
    <property type="evidence" value="ECO:0007669"/>
    <property type="project" value="TreeGrafter"/>
</dbReference>
<keyword evidence="3" id="KW-0998">Cell outer membrane</keyword>
<gene>
    <name evidence="7" type="ORF">C1707_04470</name>
    <name evidence="8" type="ORF">CFHF_16770</name>
</gene>
<reference evidence="8 9" key="1">
    <citation type="submission" date="2017-12" db="EMBL/GenBank/DDBJ databases">
        <title>The genome sequence of Caulobacter flavus CGMCC1 15093.</title>
        <authorList>
            <person name="Gao J."/>
            <person name="Mao X."/>
            <person name="Sun J."/>
        </authorList>
    </citation>
    <scope>NUCLEOTIDE SEQUENCE [LARGE SCALE GENOMIC DNA]</scope>
    <source>
        <strain evidence="8 9">CGMCC1 15093</strain>
    </source>
</reference>
<reference evidence="7 10" key="2">
    <citation type="submission" date="2018-01" db="EMBL/GenBank/DDBJ databases">
        <title>Complete genome sequence of Caulobacter flavus RHGG3.</title>
        <authorList>
            <person name="Yang E."/>
        </authorList>
    </citation>
    <scope>NUCLEOTIDE SEQUENCE [LARGE SCALE GENOMIC DNA]</scope>
    <source>
        <strain evidence="7 10">RHGG3</strain>
    </source>
</reference>
<organism evidence="8 9">
    <name type="scientific">Caulobacter flavus</name>
    <dbReference type="NCBI Taxonomy" id="1679497"/>
    <lineage>
        <taxon>Bacteria</taxon>
        <taxon>Pseudomonadati</taxon>
        <taxon>Pseudomonadota</taxon>
        <taxon>Alphaproteobacteria</taxon>
        <taxon>Caulobacterales</taxon>
        <taxon>Caulobacteraceae</taxon>
        <taxon>Caulobacter</taxon>
    </lineage>
</organism>
<accession>A0A2N5CQX7</accession>
<protein>
    <recommendedName>
        <fullName evidence="11">ShlB/FhaC/HecB family hemolysin secretion/activation protein</fullName>
    </recommendedName>
</protein>